<dbReference type="InterPro" id="IPR036390">
    <property type="entry name" value="WH_DNA-bd_sf"/>
</dbReference>
<dbReference type="Gene3D" id="6.10.140.190">
    <property type="match status" value="1"/>
</dbReference>
<organism evidence="3 4">
    <name type="scientific">Nostocoides veronense</name>
    <dbReference type="NCBI Taxonomy" id="330836"/>
    <lineage>
        <taxon>Bacteria</taxon>
        <taxon>Bacillati</taxon>
        <taxon>Actinomycetota</taxon>
        <taxon>Actinomycetes</taxon>
        <taxon>Micrococcales</taxon>
        <taxon>Intrasporangiaceae</taxon>
        <taxon>Nostocoides</taxon>
    </lineage>
</organism>
<dbReference type="InterPro" id="IPR036388">
    <property type="entry name" value="WH-like_DNA-bd_sf"/>
</dbReference>
<evidence type="ECO:0000259" key="1">
    <source>
        <dbReference type="Pfam" id="PF03551"/>
    </source>
</evidence>
<dbReference type="SUPFAM" id="SSF46785">
    <property type="entry name" value="Winged helix' DNA-binding domain"/>
    <property type="match status" value="1"/>
</dbReference>
<dbReference type="Pfam" id="PF03551">
    <property type="entry name" value="PadR"/>
    <property type="match status" value="1"/>
</dbReference>
<dbReference type="EMBL" id="BAAAPO010000037">
    <property type="protein sequence ID" value="GAA1798142.1"/>
    <property type="molecule type" value="Genomic_DNA"/>
</dbReference>
<dbReference type="Gene3D" id="1.10.10.10">
    <property type="entry name" value="Winged helix-like DNA-binding domain superfamily/Winged helix DNA-binding domain"/>
    <property type="match status" value="1"/>
</dbReference>
<proteinExistence type="predicted"/>
<dbReference type="PANTHER" id="PTHR43252:SF4">
    <property type="entry name" value="TRANSCRIPTIONAL REGULATORY PROTEIN"/>
    <property type="match status" value="1"/>
</dbReference>
<comment type="caution">
    <text evidence="3">The sequence shown here is derived from an EMBL/GenBank/DDBJ whole genome shotgun (WGS) entry which is preliminary data.</text>
</comment>
<sequence length="180" mass="20031">MALQEAILVALTHGEASGYDLAKAFDVSVANYWTATAQQLYKELDKMAEDGLVTARVVEQERRPNKRIFSITPAGRRALHESTTRTPKPTAIRDELLVQVEAIDHGDTDAIRSAVAAKLHASEDKLARYERRRATMLDGADEAAYLRTANRVGPYLTLTRGIAFERENIAWCRFVLDATA</sequence>
<evidence type="ECO:0000259" key="2">
    <source>
        <dbReference type="Pfam" id="PF10400"/>
    </source>
</evidence>
<evidence type="ECO:0000313" key="3">
    <source>
        <dbReference type="EMBL" id="GAA1798142.1"/>
    </source>
</evidence>
<dbReference type="PANTHER" id="PTHR43252">
    <property type="entry name" value="TRANSCRIPTIONAL REGULATOR YQJI"/>
    <property type="match status" value="1"/>
</dbReference>
<feature type="domain" description="Transcription regulator PadR C-terminal" evidence="2">
    <location>
        <begin position="92"/>
        <end position="177"/>
    </location>
</feature>
<dbReference type="RefSeq" id="WP_344085207.1">
    <property type="nucleotide sequence ID" value="NZ_BAAAPO010000037.1"/>
</dbReference>
<protein>
    <submittedName>
        <fullName evidence="3">PadR family transcriptional regulator</fullName>
    </submittedName>
</protein>
<dbReference type="Pfam" id="PF10400">
    <property type="entry name" value="Vir_act_alpha_C"/>
    <property type="match status" value="1"/>
</dbReference>
<dbReference type="InterPro" id="IPR005149">
    <property type="entry name" value="Tscrpt_reg_PadR_N"/>
</dbReference>
<dbReference type="Proteomes" id="UP001499938">
    <property type="component" value="Unassembled WGS sequence"/>
</dbReference>
<name>A0ABP4XYB2_9MICO</name>
<keyword evidence="4" id="KW-1185">Reference proteome</keyword>
<accession>A0ABP4XYB2</accession>
<feature type="domain" description="Transcription regulator PadR N-terminal" evidence="1">
    <location>
        <begin position="7"/>
        <end position="81"/>
    </location>
</feature>
<evidence type="ECO:0000313" key="4">
    <source>
        <dbReference type="Proteomes" id="UP001499938"/>
    </source>
</evidence>
<reference evidence="4" key="1">
    <citation type="journal article" date="2019" name="Int. J. Syst. Evol. Microbiol.">
        <title>The Global Catalogue of Microorganisms (GCM) 10K type strain sequencing project: providing services to taxonomists for standard genome sequencing and annotation.</title>
        <authorList>
            <consortium name="The Broad Institute Genomics Platform"/>
            <consortium name="The Broad Institute Genome Sequencing Center for Infectious Disease"/>
            <person name="Wu L."/>
            <person name="Ma J."/>
        </authorList>
    </citation>
    <scope>NUCLEOTIDE SEQUENCE [LARGE SCALE GENOMIC DNA]</scope>
    <source>
        <strain evidence="4">JCM 15592</strain>
    </source>
</reference>
<dbReference type="InterPro" id="IPR018309">
    <property type="entry name" value="Tscrpt_reg_PadR_C"/>
</dbReference>
<gene>
    <name evidence="3" type="ORF">GCM10009811_22740</name>
</gene>